<keyword evidence="1" id="KW-1133">Transmembrane helix</keyword>
<dbReference type="EMBL" id="HBUF01065279">
    <property type="protein sequence ID" value="CAG6627413.1"/>
    <property type="molecule type" value="Transcribed_RNA"/>
</dbReference>
<protein>
    <submittedName>
        <fullName evidence="2">Uncharacterized protein</fullName>
    </submittedName>
</protein>
<organism evidence="2">
    <name type="scientific">Cacopsylla melanoneura</name>
    <dbReference type="NCBI Taxonomy" id="428564"/>
    <lineage>
        <taxon>Eukaryota</taxon>
        <taxon>Metazoa</taxon>
        <taxon>Ecdysozoa</taxon>
        <taxon>Arthropoda</taxon>
        <taxon>Hexapoda</taxon>
        <taxon>Insecta</taxon>
        <taxon>Pterygota</taxon>
        <taxon>Neoptera</taxon>
        <taxon>Paraneoptera</taxon>
        <taxon>Hemiptera</taxon>
        <taxon>Sternorrhyncha</taxon>
        <taxon>Psylloidea</taxon>
        <taxon>Psyllidae</taxon>
        <taxon>Psyllinae</taxon>
        <taxon>Cacopsylla</taxon>
    </lineage>
</organism>
<sequence>MENLYLNTKLLIPQYFLLKTNNKLSLLEVCVLCFHFLCLFCPLISFPCHICVCQKLTSKLTKPLIFLVSERTDDNNANVFCLVYIVRHWARHDYRMAFDNVCFTILNFLFG</sequence>
<accession>A0A8D8Q901</accession>
<evidence type="ECO:0000313" key="2">
    <source>
        <dbReference type="EMBL" id="CAG6627413.1"/>
    </source>
</evidence>
<proteinExistence type="predicted"/>
<dbReference type="EMBL" id="HBUF01065280">
    <property type="protein sequence ID" value="CAG6627414.1"/>
    <property type="molecule type" value="Transcribed_RNA"/>
</dbReference>
<name>A0A8D8Q901_9HEMI</name>
<feature type="transmembrane region" description="Helical" evidence="1">
    <location>
        <begin position="24"/>
        <end position="46"/>
    </location>
</feature>
<keyword evidence="1" id="KW-0472">Membrane</keyword>
<dbReference type="AlphaFoldDB" id="A0A8D8Q901"/>
<keyword evidence="1" id="KW-0812">Transmembrane</keyword>
<evidence type="ECO:0000256" key="1">
    <source>
        <dbReference type="SAM" id="Phobius"/>
    </source>
</evidence>
<reference evidence="2" key="1">
    <citation type="submission" date="2021-05" db="EMBL/GenBank/DDBJ databases">
        <authorList>
            <person name="Alioto T."/>
            <person name="Alioto T."/>
            <person name="Gomez Garrido J."/>
        </authorList>
    </citation>
    <scope>NUCLEOTIDE SEQUENCE</scope>
</reference>